<dbReference type="PROSITE" id="PS00028">
    <property type="entry name" value="ZINC_FINGER_C2H2_1"/>
    <property type="match status" value="1"/>
</dbReference>
<evidence type="ECO:0000259" key="3">
    <source>
        <dbReference type="PROSITE" id="PS50157"/>
    </source>
</evidence>
<dbReference type="HOGENOM" id="CLU_959696_0_0_1"/>
<feature type="compositionally biased region" description="Low complexity" evidence="2">
    <location>
        <begin position="223"/>
        <end position="239"/>
    </location>
</feature>
<evidence type="ECO:0000256" key="1">
    <source>
        <dbReference type="PROSITE-ProRule" id="PRU00042"/>
    </source>
</evidence>
<dbReference type="AlphaFoldDB" id="A0A074XFB1"/>
<dbReference type="Proteomes" id="UP000027730">
    <property type="component" value="Unassembled WGS sequence"/>
</dbReference>
<feature type="compositionally biased region" description="Pro residues" evidence="2">
    <location>
        <begin position="204"/>
        <end position="222"/>
    </location>
</feature>
<accession>A0A074XFB1</accession>
<organism evidence="4 5">
    <name type="scientific">Aureobasidium namibiae CBS 147.97</name>
    <dbReference type="NCBI Taxonomy" id="1043004"/>
    <lineage>
        <taxon>Eukaryota</taxon>
        <taxon>Fungi</taxon>
        <taxon>Dikarya</taxon>
        <taxon>Ascomycota</taxon>
        <taxon>Pezizomycotina</taxon>
        <taxon>Dothideomycetes</taxon>
        <taxon>Dothideomycetidae</taxon>
        <taxon>Dothideales</taxon>
        <taxon>Saccotheciaceae</taxon>
        <taxon>Aureobasidium</taxon>
    </lineage>
</organism>
<gene>
    <name evidence="4" type="ORF">M436DRAFT_63612</name>
</gene>
<dbReference type="InterPro" id="IPR013087">
    <property type="entry name" value="Znf_C2H2_type"/>
</dbReference>
<protein>
    <recommendedName>
        <fullName evidence="3">C2H2-type domain-containing protein</fullName>
    </recommendedName>
</protein>
<dbReference type="GO" id="GO:0008270">
    <property type="term" value="F:zinc ion binding"/>
    <property type="evidence" value="ECO:0007669"/>
    <property type="project" value="UniProtKB-KW"/>
</dbReference>
<evidence type="ECO:0000313" key="4">
    <source>
        <dbReference type="EMBL" id="KEQ73296.1"/>
    </source>
</evidence>
<dbReference type="Gene3D" id="3.30.160.60">
    <property type="entry name" value="Classic Zinc Finger"/>
    <property type="match status" value="1"/>
</dbReference>
<feature type="domain" description="C2H2-type" evidence="3">
    <location>
        <begin position="259"/>
        <end position="289"/>
    </location>
</feature>
<dbReference type="GeneID" id="25413559"/>
<keyword evidence="5" id="KW-1185">Reference proteome</keyword>
<keyword evidence="1" id="KW-0863">Zinc-finger</keyword>
<keyword evidence="1" id="KW-0479">Metal-binding</keyword>
<dbReference type="OrthoDB" id="3855316at2759"/>
<feature type="region of interest" description="Disordered" evidence="2">
    <location>
        <begin position="188"/>
        <end position="246"/>
    </location>
</feature>
<dbReference type="PROSITE" id="PS50157">
    <property type="entry name" value="ZINC_FINGER_C2H2_2"/>
    <property type="match status" value="1"/>
</dbReference>
<dbReference type="EMBL" id="KL584709">
    <property type="protein sequence ID" value="KEQ73296.1"/>
    <property type="molecule type" value="Genomic_DNA"/>
</dbReference>
<dbReference type="RefSeq" id="XP_013427627.1">
    <property type="nucleotide sequence ID" value="XM_013572173.1"/>
</dbReference>
<sequence>MNREQRQSLINDLWDRDDLHVMIVRYNDEAQRIGTQGTTTTFHANPMQAIDAFFSLLGNREYQRHPALNDNMYQWLVAHTDGLAEPTANDLVGNVMSDLTEDNTAIHSSNIIALEIIPLLEYHNRDHGMLAGRPDRTIDPRLLPRSEYTLGLDDPPPTPNPEPLIDLDEDIVMFDHWIPPPEFIPPFVDDGSEVPPFERELFSPSPPDPPLFANPTPGPVPLPAANNTPAPSPNAPAQNTRNHPRRRVADPNVDARRIHACAFVGCSSRFTRPSDLARHWRTVHTGHTQQ</sequence>
<evidence type="ECO:0000256" key="2">
    <source>
        <dbReference type="SAM" id="MobiDB-lite"/>
    </source>
</evidence>
<proteinExistence type="predicted"/>
<reference evidence="4 5" key="1">
    <citation type="journal article" date="2014" name="BMC Genomics">
        <title>Genome sequencing of four Aureobasidium pullulans varieties: biotechnological potential, stress tolerance, and description of new species.</title>
        <authorList>
            <person name="Gostin Ar C."/>
            <person name="Ohm R.A."/>
            <person name="Kogej T."/>
            <person name="Sonjak S."/>
            <person name="Turk M."/>
            <person name="Zajc J."/>
            <person name="Zalar P."/>
            <person name="Grube M."/>
            <person name="Sun H."/>
            <person name="Han J."/>
            <person name="Sharma A."/>
            <person name="Chiniquy J."/>
            <person name="Ngan C.Y."/>
            <person name="Lipzen A."/>
            <person name="Barry K."/>
            <person name="Grigoriev I.V."/>
            <person name="Gunde-Cimerman N."/>
        </authorList>
    </citation>
    <scope>NUCLEOTIDE SEQUENCE [LARGE SCALE GENOMIC DNA]</scope>
    <source>
        <strain evidence="4 5">CBS 147.97</strain>
    </source>
</reference>
<evidence type="ECO:0000313" key="5">
    <source>
        <dbReference type="Proteomes" id="UP000027730"/>
    </source>
</evidence>
<keyword evidence="1" id="KW-0862">Zinc</keyword>
<name>A0A074XFB1_9PEZI</name>